<dbReference type="Proteomes" id="UP001528672">
    <property type="component" value="Unassembled WGS sequence"/>
</dbReference>
<organism evidence="1 2">
    <name type="scientific">Curvibacter microcysteis</name>
    <dbReference type="NCBI Taxonomy" id="3026419"/>
    <lineage>
        <taxon>Bacteria</taxon>
        <taxon>Pseudomonadati</taxon>
        <taxon>Pseudomonadota</taxon>
        <taxon>Betaproteobacteria</taxon>
        <taxon>Burkholderiales</taxon>
        <taxon>Comamonadaceae</taxon>
        <taxon>Curvibacter</taxon>
    </lineage>
</organism>
<sequence length="168" mass="17802">MQDLKTLIDKAAKVCGGMNALARELGITSGSLGNMKAGRTAVSPITAAFLADIANEDVNEAIHAAMMGSAEGTRFEYRLGEILGKGAAAGGAADSQKYYSGRLNIQNECDAGSVENCEIATGRFNYAIIVLSRLDPRKLLTAFAATAHRGGFFMPDLRTFPIRLAREA</sequence>
<protein>
    <recommendedName>
        <fullName evidence="3">XRE family transcriptional regulator</fullName>
    </recommendedName>
</protein>
<name>A0ABT5MKZ0_9BURK</name>
<comment type="caution">
    <text evidence="1">The sequence shown here is derived from an EMBL/GenBank/DDBJ whole genome shotgun (WGS) entry which is preliminary data.</text>
</comment>
<keyword evidence="2" id="KW-1185">Reference proteome</keyword>
<evidence type="ECO:0008006" key="3">
    <source>
        <dbReference type="Google" id="ProtNLM"/>
    </source>
</evidence>
<gene>
    <name evidence="1" type="ORF">PSQ39_21645</name>
</gene>
<accession>A0ABT5MKZ0</accession>
<reference evidence="1 2" key="1">
    <citation type="submission" date="2023-02" db="EMBL/GenBank/DDBJ databases">
        <title>Bacterial whole genome sequence for Curvibacter sp. HBC28.</title>
        <authorList>
            <person name="Le V."/>
            <person name="Ko S.-R."/>
            <person name="Ahn C.-Y."/>
            <person name="Oh H.-M."/>
        </authorList>
    </citation>
    <scope>NUCLEOTIDE SEQUENCE [LARGE SCALE GENOMIC DNA]</scope>
    <source>
        <strain evidence="1 2">HBC28</strain>
    </source>
</reference>
<proteinExistence type="predicted"/>
<dbReference type="RefSeq" id="WP_273929722.1">
    <property type="nucleotide sequence ID" value="NZ_JAQSIO010000018.1"/>
</dbReference>
<evidence type="ECO:0000313" key="1">
    <source>
        <dbReference type="EMBL" id="MDD0817253.1"/>
    </source>
</evidence>
<evidence type="ECO:0000313" key="2">
    <source>
        <dbReference type="Proteomes" id="UP001528672"/>
    </source>
</evidence>
<dbReference type="EMBL" id="JAQSIO010000018">
    <property type="protein sequence ID" value="MDD0817253.1"/>
    <property type="molecule type" value="Genomic_DNA"/>
</dbReference>